<dbReference type="Proteomes" id="UP001589628">
    <property type="component" value="Unassembled WGS sequence"/>
</dbReference>
<keyword evidence="8 11" id="KW-1133">Transmembrane helix</keyword>
<comment type="cofactor">
    <cofactor evidence="1">
        <name>Zn(2+)</name>
        <dbReference type="ChEBI" id="CHEBI:29105"/>
    </cofactor>
</comment>
<dbReference type="Pfam" id="PF01435">
    <property type="entry name" value="Peptidase_M48"/>
    <property type="match status" value="1"/>
</dbReference>
<keyword evidence="7" id="KW-0862">Zinc</keyword>
<keyword evidence="9" id="KW-0482">Metalloprotease</keyword>
<dbReference type="PANTHER" id="PTHR43221:SF2">
    <property type="entry name" value="PROTEASE HTPX HOMOLOG"/>
    <property type="match status" value="1"/>
</dbReference>
<evidence type="ECO:0000256" key="2">
    <source>
        <dbReference type="ARBA" id="ARBA00022475"/>
    </source>
</evidence>
<evidence type="ECO:0000256" key="1">
    <source>
        <dbReference type="ARBA" id="ARBA00001947"/>
    </source>
</evidence>
<feature type="transmembrane region" description="Helical" evidence="11">
    <location>
        <begin position="62"/>
        <end position="79"/>
    </location>
</feature>
<evidence type="ECO:0000256" key="7">
    <source>
        <dbReference type="ARBA" id="ARBA00022833"/>
    </source>
</evidence>
<proteinExistence type="predicted"/>
<feature type="transmembrane region" description="Helical" evidence="11">
    <location>
        <begin position="220"/>
        <end position="241"/>
    </location>
</feature>
<dbReference type="InterPro" id="IPR029024">
    <property type="entry name" value="TerB-like"/>
</dbReference>
<protein>
    <submittedName>
        <fullName evidence="13">M48 family metallopeptidase</fullName>
    </submittedName>
</protein>
<dbReference type="Gene3D" id="3.30.2010.10">
    <property type="entry name" value="Metalloproteases ('zincins'), catalytic domain"/>
    <property type="match status" value="1"/>
</dbReference>
<keyword evidence="5" id="KW-0479">Metal-binding</keyword>
<gene>
    <name evidence="13" type="ORF">ACFFLH_09705</name>
</gene>
<evidence type="ECO:0000256" key="11">
    <source>
        <dbReference type="SAM" id="Phobius"/>
    </source>
</evidence>
<keyword evidence="10 11" id="KW-0472">Membrane</keyword>
<feature type="transmembrane region" description="Helical" evidence="11">
    <location>
        <begin position="16"/>
        <end position="42"/>
    </location>
</feature>
<evidence type="ECO:0000313" key="14">
    <source>
        <dbReference type="Proteomes" id="UP001589628"/>
    </source>
</evidence>
<dbReference type="EMBL" id="JBHLZN010000003">
    <property type="protein sequence ID" value="MFB9886685.1"/>
    <property type="molecule type" value="Genomic_DNA"/>
</dbReference>
<evidence type="ECO:0000313" key="13">
    <source>
        <dbReference type="EMBL" id="MFB9886685.1"/>
    </source>
</evidence>
<evidence type="ECO:0000256" key="9">
    <source>
        <dbReference type="ARBA" id="ARBA00023049"/>
    </source>
</evidence>
<dbReference type="InterPro" id="IPR050083">
    <property type="entry name" value="HtpX_protease"/>
</dbReference>
<evidence type="ECO:0000256" key="6">
    <source>
        <dbReference type="ARBA" id="ARBA00022801"/>
    </source>
</evidence>
<evidence type="ECO:0000256" key="3">
    <source>
        <dbReference type="ARBA" id="ARBA00022670"/>
    </source>
</evidence>
<sequence length="629" mass="68333">MHFFNWQQDAQRRTRWLLILLGLAILLLATGLYLLLSLALLWQQELPLQLNALLALWHWPHYALTLASVAALVLLGSLYKHWELGAGGSALASKLGGRPVSPDSQDPYERRLLNLVEEMAIASGMPVPQVYLLDYEGGINAFAAGYEFEDAVIGVTRGALHQLNRDELEGVIAHEFSHIAHGDMRLNLRLISLVFGLTLLAELGHILLRASSGRRQQGGLALAGLALLVLGYAGSFCAGLIKAAVSRNREYLADASAVQYTRNPDGLANALKRIGAAREGSELVNLHAGEAAHLMFANTLDSFMALWATHPPLAARIRKLDPHWQGHYQLPAVTPLHPPAAPHTAEAEATAPAMASLIISAASGAMASQQQLQQAKQSMGAPTPAHRHYAQQWLTSLPLPLASASHQPQQASLLALALWLEVLPGQRPPLQSLGHANLQQLAQLERALQSWSGLRLPLFERCLSSLASCAPDLRRTLLQLSTEQAKQHPHLLAEGMRLLLEQHLHPPRSVPLTSRRLRQAGQHLLPLLAQLCHASAMPSPQALAVLQQQCQALGLAPPTQLPQAEANQLNLGIRQARQLQPSAKAQLLEACMAICCHDEQLRKEEVEALRLLALLLGCPLPPLLPSDSA</sequence>
<comment type="caution">
    <text evidence="13">The sequence shown here is derived from an EMBL/GenBank/DDBJ whole genome shotgun (WGS) entry which is preliminary data.</text>
</comment>
<reference evidence="13 14" key="1">
    <citation type="submission" date="2024-09" db="EMBL/GenBank/DDBJ databases">
        <authorList>
            <person name="Sun Q."/>
            <person name="Mori K."/>
        </authorList>
    </citation>
    <scope>NUCLEOTIDE SEQUENCE [LARGE SCALE GENOMIC DNA]</scope>
    <source>
        <strain evidence="13 14">ATCC 51285</strain>
    </source>
</reference>
<organism evidence="13 14">
    <name type="scientific">Balneatrix alpica</name>
    <dbReference type="NCBI Taxonomy" id="75684"/>
    <lineage>
        <taxon>Bacteria</taxon>
        <taxon>Pseudomonadati</taxon>
        <taxon>Pseudomonadota</taxon>
        <taxon>Gammaproteobacteria</taxon>
        <taxon>Oceanospirillales</taxon>
        <taxon>Balneatrichaceae</taxon>
        <taxon>Balneatrix</taxon>
    </lineage>
</organism>
<evidence type="ECO:0000256" key="4">
    <source>
        <dbReference type="ARBA" id="ARBA00022692"/>
    </source>
</evidence>
<dbReference type="InterPro" id="IPR001915">
    <property type="entry name" value="Peptidase_M48"/>
</dbReference>
<dbReference type="RefSeq" id="WP_027312453.1">
    <property type="nucleotide sequence ID" value="NZ_JBHLZN010000003.1"/>
</dbReference>
<dbReference type="SUPFAM" id="SSF158682">
    <property type="entry name" value="TerB-like"/>
    <property type="match status" value="1"/>
</dbReference>
<keyword evidence="2" id="KW-1003">Cell membrane</keyword>
<evidence type="ECO:0000256" key="5">
    <source>
        <dbReference type="ARBA" id="ARBA00022723"/>
    </source>
</evidence>
<keyword evidence="4 11" id="KW-0812">Transmembrane</keyword>
<evidence type="ECO:0000256" key="8">
    <source>
        <dbReference type="ARBA" id="ARBA00022989"/>
    </source>
</evidence>
<dbReference type="PANTHER" id="PTHR43221">
    <property type="entry name" value="PROTEASE HTPX"/>
    <property type="match status" value="1"/>
</dbReference>
<feature type="domain" description="Peptidase M48" evidence="12">
    <location>
        <begin position="110"/>
        <end position="321"/>
    </location>
</feature>
<evidence type="ECO:0000256" key="10">
    <source>
        <dbReference type="ARBA" id="ARBA00023136"/>
    </source>
</evidence>
<keyword evidence="6" id="KW-0378">Hydrolase</keyword>
<dbReference type="CDD" id="cd07340">
    <property type="entry name" value="M48B_Htpx_like"/>
    <property type="match status" value="1"/>
</dbReference>
<keyword evidence="3" id="KW-0645">Protease</keyword>
<evidence type="ECO:0000259" key="12">
    <source>
        <dbReference type="Pfam" id="PF01435"/>
    </source>
</evidence>
<name>A0ABV5ZBM6_9GAMM</name>
<keyword evidence="14" id="KW-1185">Reference proteome</keyword>
<accession>A0ABV5ZBM6</accession>
<feature type="transmembrane region" description="Helical" evidence="11">
    <location>
        <begin position="186"/>
        <end position="208"/>
    </location>
</feature>